<evidence type="ECO:0000313" key="4">
    <source>
        <dbReference type="Proteomes" id="UP001359886"/>
    </source>
</evidence>
<proteinExistence type="predicted"/>
<reference evidence="3 4" key="1">
    <citation type="submission" date="2024-02" db="EMBL/GenBank/DDBJ databases">
        <title>A novel Wenzhouxiangellaceae bacterium, isolated from coastal sediments.</title>
        <authorList>
            <person name="Du Z.-J."/>
            <person name="Ye Y.-Q."/>
            <person name="Zhang X.-Y."/>
        </authorList>
    </citation>
    <scope>NUCLEOTIDE SEQUENCE [LARGE SCALE GENOMIC DNA]</scope>
    <source>
        <strain evidence="3 4">CH-27</strain>
    </source>
</reference>
<gene>
    <name evidence="3" type="ORF">V3330_15980</name>
</gene>
<feature type="chain" id="PRO_5043869308" evidence="1">
    <location>
        <begin position="19"/>
        <end position="254"/>
    </location>
</feature>
<keyword evidence="4" id="KW-1185">Reference proteome</keyword>
<feature type="signal peptide" evidence="1">
    <location>
        <begin position="1"/>
        <end position="18"/>
    </location>
</feature>
<dbReference type="EMBL" id="JAZHOG010000011">
    <property type="protein sequence ID" value="MEJ8569130.1"/>
    <property type="molecule type" value="Genomic_DNA"/>
</dbReference>
<accession>A0AAW9RJT6</accession>
<protein>
    <submittedName>
        <fullName evidence="3">DUF4097 family beta strand repeat-containing protein</fullName>
    </submittedName>
</protein>
<organism evidence="3 4">
    <name type="scientific">Elongatibacter sediminis</name>
    <dbReference type="NCBI Taxonomy" id="3119006"/>
    <lineage>
        <taxon>Bacteria</taxon>
        <taxon>Pseudomonadati</taxon>
        <taxon>Pseudomonadota</taxon>
        <taxon>Gammaproteobacteria</taxon>
        <taxon>Chromatiales</taxon>
        <taxon>Wenzhouxiangellaceae</taxon>
        <taxon>Elongatibacter</taxon>
    </lineage>
</organism>
<dbReference type="RefSeq" id="WP_354696452.1">
    <property type="nucleotide sequence ID" value="NZ_JAZHOG010000011.1"/>
</dbReference>
<comment type="caution">
    <text evidence="3">The sequence shown here is derived from an EMBL/GenBank/DDBJ whole genome shotgun (WGS) entry which is preliminary data.</text>
</comment>
<keyword evidence="1" id="KW-0732">Signal</keyword>
<dbReference type="AlphaFoldDB" id="A0AAW9RJT6"/>
<name>A0AAW9RJT6_9GAMM</name>
<evidence type="ECO:0000256" key="1">
    <source>
        <dbReference type="SAM" id="SignalP"/>
    </source>
</evidence>
<feature type="domain" description="DUF4097" evidence="2">
    <location>
        <begin position="83"/>
        <end position="207"/>
    </location>
</feature>
<sequence>MRPSFATVLILFVASAQAADCRHEKKIDATLDLAGADRLVIEAAAGDLAIAGDDAAVQAHIQGRVCVSKEAWLSEAGVETDSGSTARIAVTLPDTNKGWNLSADRYASIDLEITVPAGLELEVRDSSGDMVLRETGPVSIQDSSGSIEARDINGRVTLEDSSGDIELRRIHGDVLVRRDSSGGIDGRDIRGSVRVEQDSSGEIRFEDVEGDFIVERDSSGAIIADRIGGDFRVLRDSSGGVRMTAVAGEVEVAD</sequence>
<dbReference type="Pfam" id="PF13349">
    <property type="entry name" value="DUF4097"/>
    <property type="match status" value="1"/>
</dbReference>
<dbReference type="Gene3D" id="2.160.20.120">
    <property type="match status" value="1"/>
</dbReference>
<dbReference type="InterPro" id="IPR025164">
    <property type="entry name" value="Toastrack_DUF4097"/>
</dbReference>
<evidence type="ECO:0000259" key="2">
    <source>
        <dbReference type="Pfam" id="PF13349"/>
    </source>
</evidence>
<evidence type="ECO:0000313" key="3">
    <source>
        <dbReference type="EMBL" id="MEJ8569130.1"/>
    </source>
</evidence>
<dbReference type="Proteomes" id="UP001359886">
    <property type="component" value="Unassembled WGS sequence"/>
</dbReference>